<dbReference type="eggNOG" id="COG2267">
    <property type="taxonomic scope" value="Bacteria"/>
</dbReference>
<dbReference type="PRINTS" id="PR00412">
    <property type="entry name" value="EPOXHYDRLASE"/>
</dbReference>
<proteinExistence type="predicted"/>
<dbReference type="InterPro" id="IPR017497">
    <property type="entry name" value="BchO"/>
</dbReference>
<dbReference type="GO" id="GO:0016020">
    <property type="term" value="C:membrane"/>
    <property type="evidence" value="ECO:0007669"/>
    <property type="project" value="TreeGrafter"/>
</dbReference>
<dbReference type="HOGENOM" id="CLU_020336_13_2_5"/>
<dbReference type="Pfam" id="PF12697">
    <property type="entry name" value="Abhydrolase_6"/>
    <property type="match status" value="1"/>
</dbReference>
<evidence type="ECO:0000259" key="1">
    <source>
        <dbReference type="Pfam" id="PF12697"/>
    </source>
</evidence>
<evidence type="ECO:0000313" key="3">
    <source>
        <dbReference type="Proteomes" id="UP000001929"/>
    </source>
</evidence>
<dbReference type="PANTHER" id="PTHR43798:SF33">
    <property type="entry name" value="HYDROLASE, PUTATIVE (AFU_ORTHOLOGUE AFUA_2G14860)-RELATED"/>
    <property type="match status" value="1"/>
</dbReference>
<accession>Q2RX53</accession>
<dbReference type="SUPFAM" id="SSF53474">
    <property type="entry name" value="alpha/beta-Hydrolases"/>
    <property type="match status" value="1"/>
</dbReference>
<dbReference type="PANTHER" id="PTHR43798">
    <property type="entry name" value="MONOACYLGLYCEROL LIPASE"/>
    <property type="match status" value="1"/>
</dbReference>
<protein>
    <submittedName>
        <fullName evidence="2">Alpha/beta hydrolase fold</fullName>
    </submittedName>
</protein>
<sequence length="310" mass="33409">MMCVGGKMIWEREGKTWPHRDCSRFVTVGGFHWHVQSMGPTAGGNGKGGDAPLLLLVHGTAATTHSWRDLMGPLARSFRVVAIDLPGHGFTRAPFSFRPTLPSMAKALSALLAAEGLSPDGVVGHSAGAAILARMVLDGSVTPRMLVSINGAFMPFPGMAGTLFPYMARVLFCNPLTPYMMSWGAADQQRVERLIRDTGSLLDKPGMTYYGRLMRSPAHVSSALSMMAHWDLAPLNRDMRRLTIPLHLIVGEEDKAVSPDEAKRLATRVATATLHVVPGGGHLVHEEQPDLVVGLIEQAAREVALLPPLS</sequence>
<dbReference type="InterPro" id="IPR050266">
    <property type="entry name" value="AB_hydrolase_sf"/>
</dbReference>
<dbReference type="Proteomes" id="UP000001929">
    <property type="component" value="Chromosome"/>
</dbReference>
<feature type="domain" description="AB hydrolase-1" evidence="1">
    <location>
        <begin position="54"/>
        <end position="293"/>
    </location>
</feature>
<dbReference type="InterPro" id="IPR000073">
    <property type="entry name" value="AB_hydrolase_1"/>
</dbReference>
<dbReference type="InterPro" id="IPR029058">
    <property type="entry name" value="AB_hydrolase_fold"/>
</dbReference>
<dbReference type="AlphaFoldDB" id="Q2RX53"/>
<dbReference type="GO" id="GO:0047372">
    <property type="term" value="F:monoacylglycerol lipase activity"/>
    <property type="evidence" value="ECO:0007669"/>
    <property type="project" value="TreeGrafter"/>
</dbReference>
<reference evidence="2 3" key="1">
    <citation type="journal article" date="2011" name="Stand. Genomic Sci.">
        <title>Complete genome sequence of Rhodospirillum rubrum type strain (S1).</title>
        <authorList>
            <person name="Munk A.C."/>
            <person name="Copeland A."/>
            <person name="Lucas S."/>
            <person name="Lapidus A."/>
            <person name="Del Rio T.G."/>
            <person name="Barry K."/>
            <person name="Detter J.C."/>
            <person name="Hammon N."/>
            <person name="Israni S."/>
            <person name="Pitluck S."/>
            <person name="Brettin T."/>
            <person name="Bruce D."/>
            <person name="Han C."/>
            <person name="Tapia R."/>
            <person name="Gilna P."/>
            <person name="Schmutz J."/>
            <person name="Larimer F."/>
            <person name="Land M."/>
            <person name="Kyrpides N.C."/>
            <person name="Mavromatis K."/>
            <person name="Richardson P."/>
            <person name="Rohde M."/>
            <person name="Goker M."/>
            <person name="Klenk H.P."/>
            <person name="Zhang Y."/>
            <person name="Roberts G.P."/>
            <person name="Reslewic S."/>
            <person name="Schwartz D.C."/>
        </authorList>
    </citation>
    <scope>NUCLEOTIDE SEQUENCE [LARGE SCALE GENOMIC DNA]</scope>
    <source>
        <strain evidence="3">ATCC 11170 / ATH 1.1.1 / DSM 467 / LMG 4362 / NCIMB 8255 / S1</strain>
    </source>
</reference>
<keyword evidence="2" id="KW-0378">Hydrolase</keyword>
<dbReference type="NCBIfam" id="TIGR03056">
    <property type="entry name" value="bchO_mg_che_rel"/>
    <property type="match status" value="1"/>
</dbReference>
<dbReference type="PhylomeDB" id="Q2RX53"/>
<dbReference type="ESTHER" id="rhort-q2rx53">
    <property type="family name" value="Mg-chelatase_BchO"/>
</dbReference>
<dbReference type="PRINTS" id="PR00111">
    <property type="entry name" value="ABHYDROLASE"/>
</dbReference>
<name>Q2RX53_RHORT</name>
<keyword evidence="3" id="KW-1185">Reference proteome</keyword>
<organism evidence="2 3">
    <name type="scientific">Rhodospirillum rubrum (strain ATCC 11170 / ATH 1.1.1 / DSM 467 / LMG 4362 / NCIMB 8255 / S1)</name>
    <dbReference type="NCBI Taxonomy" id="269796"/>
    <lineage>
        <taxon>Bacteria</taxon>
        <taxon>Pseudomonadati</taxon>
        <taxon>Pseudomonadota</taxon>
        <taxon>Alphaproteobacteria</taxon>
        <taxon>Rhodospirillales</taxon>
        <taxon>Rhodospirillaceae</taxon>
        <taxon>Rhodospirillum</taxon>
    </lineage>
</organism>
<dbReference type="Gene3D" id="3.40.50.1820">
    <property type="entry name" value="alpha/beta hydrolase"/>
    <property type="match status" value="1"/>
</dbReference>
<dbReference type="STRING" id="269796.Rru_A0487"/>
<dbReference type="EnsemblBacteria" id="ABC21292">
    <property type="protein sequence ID" value="ABC21292"/>
    <property type="gene ID" value="Rru_A0487"/>
</dbReference>
<gene>
    <name evidence="2" type="ordered locus">Rru_A0487</name>
</gene>
<dbReference type="GO" id="GO:0046464">
    <property type="term" value="P:acylglycerol catabolic process"/>
    <property type="evidence" value="ECO:0007669"/>
    <property type="project" value="TreeGrafter"/>
</dbReference>
<dbReference type="PATRIC" id="fig|269796.9.peg.543"/>
<dbReference type="EMBL" id="CP000230">
    <property type="protein sequence ID" value="ABC21292.1"/>
    <property type="molecule type" value="Genomic_DNA"/>
</dbReference>
<evidence type="ECO:0000313" key="2">
    <source>
        <dbReference type="EMBL" id="ABC21292.1"/>
    </source>
</evidence>
<dbReference type="InterPro" id="IPR000639">
    <property type="entry name" value="Epox_hydrolase-like"/>
</dbReference>
<dbReference type="KEGG" id="rru:Rru_A0487"/>